<evidence type="ECO:0000256" key="2">
    <source>
        <dbReference type="PROSITE-ProRule" id="PRU00808"/>
    </source>
</evidence>
<dbReference type="AlphaFoldDB" id="A0A6P4J7S5"/>
<organism evidence="3 4">
    <name type="scientific">Drosophila kikkawai</name>
    <name type="common">Fruit fly</name>
    <dbReference type="NCBI Taxonomy" id="30033"/>
    <lineage>
        <taxon>Eukaryota</taxon>
        <taxon>Metazoa</taxon>
        <taxon>Ecdysozoa</taxon>
        <taxon>Arthropoda</taxon>
        <taxon>Hexapoda</taxon>
        <taxon>Insecta</taxon>
        <taxon>Pterygota</taxon>
        <taxon>Neoptera</taxon>
        <taxon>Endopterygota</taxon>
        <taxon>Diptera</taxon>
        <taxon>Brachycera</taxon>
        <taxon>Muscomorpha</taxon>
        <taxon>Ephydroidea</taxon>
        <taxon>Drosophilidae</taxon>
        <taxon>Drosophila</taxon>
        <taxon>Sophophora</taxon>
    </lineage>
</organism>
<dbReference type="InterPro" id="IPR023332">
    <property type="entry name" value="Proteasome_alpha-type"/>
</dbReference>
<dbReference type="PANTHER" id="PTHR11599">
    <property type="entry name" value="PROTEASOME SUBUNIT ALPHA/BETA"/>
    <property type="match status" value="1"/>
</dbReference>
<dbReference type="InterPro" id="IPR001353">
    <property type="entry name" value="Proteasome_sua/b"/>
</dbReference>
<keyword evidence="3" id="KW-1185">Reference proteome</keyword>
<gene>
    <name evidence="4" type="primary">LOC108085480</name>
</gene>
<keyword evidence="1 2" id="KW-0647">Proteasome</keyword>
<dbReference type="GO" id="GO:0051603">
    <property type="term" value="P:proteolysis involved in protein catabolic process"/>
    <property type="evidence" value="ECO:0007669"/>
    <property type="project" value="InterPro"/>
</dbReference>
<evidence type="ECO:0000313" key="4">
    <source>
        <dbReference type="RefSeq" id="XP_017037587.1"/>
    </source>
</evidence>
<dbReference type="RefSeq" id="XP_017037587.1">
    <property type="nucleotide sequence ID" value="XM_017182098.2"/>
</dbReference>
<dbReference type="Gene3D" id="3.60.20.10">
    <property type="entry name" value="Glutamine Phosphoribosylpyrophosphate, subunit 1, domain 1"/>
    <property type="match status" value="1"/>
</dbReference>
<comment type="similarity">
    <text evidence="2">Belongs to the peptidase T1A family.</text>
</comment>
<dbReference type="Pfam" id="PF00227">
    <property type="entry name" value="Proteasome"/>
    <property type="match status" value="1"/>
</dbReference>
<dbReference type="PROSITE" id="PS51475">
    <property type="entry name" value="PROTEASOME_ALPHA_2"/>
    <property type="match status" value="1"/>
</dbReference>
<name>A0A6P4J7S5_DROKI</name>
<reference evidence="4" key="1">
    <citation type="submission" date="2025-08" db="UniProtKB">
        <authorList>
            <consortium name="RefSeq"/>
        </authorList>
    </citation>
    <scope>IDENTIFICATION</scope>
    <source>
        <strain evidence="4">14028-0561.14</strain>
        <tissue evidence="4">Whole fly</tissue>
    </source>
</reference>
<evidence type="ECO:0000256" key="1">
    <source>
        <dbReference type="ARBA" id="ARBA00022942"/>
    </source>
</evidence>
<accession>A0A6P4J7S5</accession>
<dbReference type="InterPro" id="IPR050115">
    <property type="entry name" value="Proteasome_alpha"/>
</dbReference>
<dbReference type="OrthoDB" id="431557at2759"/>
<proteinExistence type="inferred from homology"/>
<protein>
    <submittedName>
        <fullName evidence="4">Proteasome subunit alpha type-2-like</fullName>
    </submittedName>
</protein>
<dbReference type="GeneID" id="108085480"/>
<dbReference type="Proteomes" id="UP001652661">
    <property type="component" value="Chromosome 3R"/>
</dbReference>
<evidence type="ECO:0000313" key="3">
    <source>
        <dbReference type="Proteomes" id="UP001652661"/>
    </source>
</evidence>
<dbReference type="GO" id="GO:0019773">
    <property type="term" value="C:proteasome core complex, alpha-subunit complex"/>
    <property type="evidence" value="ECO:0007669"/>
    <property type="project" value="UniProtKB-UniRule"/>
</dbReference>
<dbReference type="SUPFAM" id="SSF56235">
    <property type="entry name" value="N-terminal nucleophile aminohydrolases (Ntn hydrolases)"/>
    <property type="match status" value="1"/>
</dbReference>
<sequence length="223" mass="24605">MSSENYTNQKLERAQAAIARGSISVGVTGCNAVVIAADRTPTSPLCDVHSVRHVEKIDKHIGMAYSGLDPDYRILVKAGRKFGQVYYLTHQVLIPVKELVERVGSVVEVHTNLIAVRPFGVSLLVCGWSNESPQLYKIEPTGLFSPWKASAQGKNACRSKEVLVERYSEGLETDDAIHLALLALWKGGCEMIPDNIEIGICDQNGFRRLDHGSVQEYLYSFVS</sequence>
<dbReference type="InterPro" id="IPR029055">
    <property type="entry name" value="Ntn_hydrolases_N"/>
</dbReference>